<keyword evidence="3" id="KW-0255">Endonuclease</keyword>
<protein>
    <submittedName>
        <fullName evidence="6">Unannotated protein</fullName>
    </submittedName>
</protein>
<evidence type="ECO:0000256" key="4">
    <source>
        <dbReference type="ARBA" id="ARBA00022801"/>
    </source>
</evidence>
<dbReference type="EMBL" id="CAEZWQ010000011">
    <property type="protein sequence ID" value="CAB4655917.1"/>
    <property type="molecule type" value="Genomic_DNA"/>
</dbReference>
<dbReference type="GO" id="GO:0004526">
    <property type="term" value="F:ribonuclease P activity"/>
    <property type="evidence" value="ECO:0007669"/>
    <property type="project" value="InterPro"/>
</dbReference>
<dbReference type="InterPro" id="IPR020568">
    <property type="entry name" value="Ribosomal_Su5_D2-typ_SF"/>
</dbReference>
<keyword evidence="5" id="KW-0694">RNA-binding</keyword>
<dbReference type="GO" id="GO:0042781">
    <property type="term" value="F:3'-tRNA processing endoribonuclease activity"/>
    <property type="evidence" value="ECO:0007669"/>
    <property type="project" value="TreeGrafter"/>
</dbReference>
<dbReference type="GO" id="GO:0000049">
    <property type="term" value="F:tRNA binding"/>
    <property type="evidence" value="ECO:0007669"/>
    <property type="project" value="InterPro"/>
</dbReference>
<evidence type="ECO:0000313" key="6">
    <source>
        <dbReference type="EMBL" id="CAB4586989.1"/>
    </source>
</evidence>
<evidence type="ECO:0000256" key="5">
    <source>
        <dbReference type="ARBA" id="ARBA00022884"/>
    </source>
</evidence>
<keyword evidence="1" id="KW-0819">tRNA processing</keyword>
<dbReference type="Gene3D" id="3.30.230.10">
    <property type="match status" value="1"/>
</dbReference>
<keyword evidence="2" id="KW-0540">Nuclease</keyword>
<dbReference type="PANTHER" id="PTHR33992">
    <property type="entry name" value="RIBONUCLEASE P PROTEIN COMPONENT"/>
    <property type="match status" value="1"/>
</dbReference>
<evidence type="ECO:0000313" key="7">
    <source>
        <dbReference type="EMBL" id="CAB4655917.1"/>
    </source>
</evidence>
<evidence type="ECO:0000256" key="1">
    <source>
        <dbReference type="ARBA" id="ARBA00022694"/>
    </source>
</evidence>
<organism evidence="6">
    <name type="scientific">freshwater metagenome</name>
    <dbReference type="NCBI Taxonomy" id="449393"/>
    <lineage>
        <taxon>unclassified sequences</taxon>
        <taxon>metagenomes</taxon>
        <taxon>ecological metagenomes</taxon>
    </lineage>
</organism>
<evidence type="ECO:0000256" key="2">
    <source>
        <dbReference type="ARBA" id="ARBA00022722"/>
    </source>
</evidence>
<evidence type="ECO:0000256" key="3">
    <source>
        <dbReference type="ARBA" id="ARBA00022759"/>
    </source>
</evidence>
<dbReference type="PANTHER" id="PTHR33992:SF1">
    <property type="entry name" value="RIBONUCLEASE P PROTEIN COMPONENT"/>
    <property type="match status" value="1"/>
</dbReference>
<accession>A0A6J6FGW6</accession>
<gene>
    <name evidence="6" type="ORF">UFOPK1795_00325</name>
    <name evidence="7" type="ORF">UFOPK2275_00217</name>
</gene>
<dbReference type="InterPro" id="IPR014721">
    <property type="entry name" value="Ribsml_uS5_D2-typ_fold_subgr"/>
</dbReference>
<proteinExistence type="inferred from homology"/>
<dbReference type="InterPro" id="IPR000100">
    <property type="entry name" value="RNase_P"/>
</dbReference>
<reference evidence="6" key="1">
    <citation type="submission" date="2020-05" db="EMBL/GenBank/DDBJ databases">
        <authorList>
            <person name="Chiriac C."/>
            <person name="Salcher M."/>
            <person name="Ghai R."/>
            <person name="Kavagutti S V."/>
        </authorList>
    </citation>
    <scope>NUCLEOTIDE SEQUENCE</scope>
</reference>
<dbReference type="EMBL" id="CAEZUG010000011">
    <property type="protein sequence ID" value="CAB4586989.1"/>
    <property type="molecule type" value="Genomic_DNA"/>
</dbReference>
<dbReference type="AlphaFoldDB" id="A0A6J6FGW6"/>
<dbReference type="Pfam" id="PF00825">
    <property type="entry name" value="Ribonuclease_P"/>
    <property type="match status" value="1"/>
</dbReference>
<dbReference type="GO" id="GO:0030677">
    <property type="term" value="C:ribonuclease P complex"/>
    <property type="evidence" value="ECO:0007669"/>
    <property type="project" value="TreeGrafter"/>
</dbReference>
<dbReference type="SUPFAM" id="SSF54211">
    <property type="entry name" value="Ribosomal protein S5 domain 2-like"/>
    <property type="match status" value="1"/>
</dbReference>
<dbReference type="HAMAP" id="MF_00227">
    <property type="entry name" value="RNase_P"/>
    <property type="match status" value="1"/>
</dbReference>
<keyword evidence="4" id="KW-0378">Hydrolase</keyword>
<name>A0A6J6FGW6_9ZZZZ</name>
<sequence>MLAKTARLTESGDFARATKSGIRFSSTNFVGYLYINTPAIEPARAGLIISKAVGGSVARHRLARKIRHCLRDSYPTLPTGALLVVRGLNNSAKADCATEISEVVENLVRKAKSRADKK</sequence>
<dbReference type="NCBIfam" id="TIGR00188">
    <property type="entry name" value="rnpA"/>
    <property type="match status" value="1"/>
</dbReference>